<dbReference type="OrthoDB" id="5186094at2"/>
<sequence>MAQQAFDWQALEEAAVTMMVAAVRNVHQQHPQERLYGATFHAFYGDGSVLYWPCIAVGTEECLARRVAEYQAQGDTSSSESLTESLRWSSADLPYNIEPDEHAERLAQECGDFAARDGTFTVWERTYNHFMRRFPKAAKKARQQLIREGVVDKHFIIIAEDDAGELVPLSLTRAQLLRHFPQYDADEKERRRLTALPLEEQLRELVPLALGVVRGTLYEGYDELLKAIGHPAVAPLAAVVRGDAPGERWNACKLIAEINDATDEAITALCGLLDDESADNSDRSWAACALARLGRMDAIVARVPGLAMDIAACGLSAPYRSFRDDGRFLPLDYRPLEAALEAHPQLEAAVAHELQPGRGYCHITPDETPAARAGLASRFALIRSHAQAVLEEAEDKLR</sequence>
<gene>
    <name evidence="1" type="ORF">BS411_15640</name>
</gene>
<dbReference type="Gene3D" id="1.25.10.10">
    <property type="entry name" value="Leucine-rich Repeat Variant"/>
    <property type="match status" value="1"/>
</dbReference>
<reference evidence="1" key="1">
    <citation type="submission" date="2016-12" db="EMBL/GenBank/DDBJ databases">
        <title>Analysis of the Molecular Diversity Among Cronobacter Species Isolated from Filth Flies Using a Pan Genomic DNA Microarray.</title>
        <authorList>
            <person name="Pava-Ripoll M."/>
            <person name="Tall B."/>
            <person name="Farber J."/>
            <person name="Fanning S."/>
            <person name="Lehner A."/>
            <person name="Stephan R."/>
            <person name="Pagotto F."/>
            <person name="Iverson C."/>
            <person name="Ziobro G."/>
            <person name="Miller A."/>
            <person name="Pearson R."/>
            <person name="Yan Q."/>
            <person name="Kim M."/>
            <person name="Jeong S."/>
            <person name="Park J."/>
            <person name="Jun S."/>
            <person name="Choi H."/>
            <person name="Chung T."/>
            <person name="Yoo Y."/>
            <person name="Park E."/>
            <person name="Hwang S."/>
            <person name="Lee B."/>
            <person name="Sathyamoorthy V."/>
            <person name="Carter L."/>
            <person name="Mammel M."/>
            <person name="Jackson S."/>
            <person name="Kothary M."/>
            <person name="Patel I."/>
            <person name="Grim C."/>
            <person name="Gopinath G."/>
            <person name="Gangiredla J."/>
            <person name="Chase H."/>
        </authorList>
    </citation>
    <scope>NUCLEOTIDE SEQUENCE [LARGE SCALE GENOMIC DNA]</scope>
    <source>
        <strain evidence="1">MOD1-Sh41s</strain>
    </source>
</reference>
<name>A0A2T7B2S2_9ENTR</name>
<proteinExistence type="predicted"/>
<dbReference type="Pfam" id="PF14136">
    <property type="entry name" value="DUF4303"/>
    <property type="match status" value="1"/>
</dbReference>
<dbReference type="SUPFAM" id="SSF48371">
    <property type="entry name" value="ARM repeat"/>
    <property type="match status" value="1"/>
</dbReference>
<dbReference type="InterPro" id="IPR016024">
    <property type="entry name" value="ARM-type_fold"/>
</dbReference>
<protein>
    <submittedName>
        <fullName evidence="1">DUF4303 domain-containing protein</fullName>
    </submittedName>
</protein>
<dbReference type="AlphaFoldDB" id="A0A2T7B2S2"/>
<dbReference type="RefSeq" id="WP_075199061.1">
    <property type="nucleotide sequence ID" value="NZ_CP187984.1"/>
</dbReference>
<dbReference type="EMBL" id="MSAG01000027">
    <property type="protein sequence ID" value="PUX19977.1"/>
    <property type="molecule type" value="Genomic_DNA"/>
</dbReference>
<dbReference type="InterPro" id="IPR011989">
    <property type="entry name" value="ARM-like"/>
</dbReference>
<comment type="caution">
    <text evidence="1">The sequence shown here is derived from an EMBL/GenBank/DDBJ whole genome shotgun (WGS) entry which is preliminary data.</text>
</comment>
<evidence type="ECO:0000313" key="1">
    <source>
        <dbReference type="EMBL" id="PUX19977.1"/>
    </source>
</evidence>
<organism evidence="1">
    <name type="scientific">Cronobacter turicensis</name>
    <dbReference type="NCBI Taxonomy" id="413502"/>
    <lineage>
        <taxon>Bacteria</taxon>
        <taxon>Pseudomonadati</taxon>
        <taxon>Pseudomonadota</taxon>
        <taxon>Gammaproteobacteria</taxon>
        <taxon>Enterobacterales</taxon>
        <taxon>Enterobacteriaceae</taxon>
        <taxon>Cronobacter</taxon>
    </lineage>
</organism>
<dbReference type="InterPro" id="IPR025409">
    <property type="entry name" value="DUF4303"/>
</dbReference>
<accession>A0A2T7B2S2</accession>